<dbReference type="Proteomes" id="UP000190074">
    <property type="component" value="Unassembled WGS sequence"/>
</dbReference>
<protein>
    <submittedName>
        <fullName evidence="1">Uncharacterized protein</fullName>
    </submittedName>
</protein>
<accession>A0A1T8KRT6</accession>
<dbReference type="AlphaFoldDB" id="A0A1T8KRT6"/>
<evidence type="ECO:0000313" key="2">
    <source>
        <dbReference type="Proteomes" id="UP000190074"/>
    </source>
</evidence>
<proteinExistence type="predicted"/>
<organism evidence="1 2">
    <name type="scientific">Mycobacteroides abscessus subsp. massiliense</name>
    <dbReference type="NCBI Taxonomy" id="1962118"/>
    <lineage>
        <taxon>Bacteria</taxon>
        <taxon>Bacillati</taxon>
        <taxon>Actinomycetota</taxon>
        <taxon>Actinomycetes</taxon>
        <taxon>Mycobacteriales</taxon>
        <taxon>Mycobacteriaceae</taxon>
        <taxon>Mycobacteroides</taxon>
        <taxon>Mycobacteroides abscessus</taxon>
    </lineage>
</organism>
<evidence type="ECO:0000313" key="1">
    <source>
        <dbReference type="EMBL" id="SKL85150.1"/>
    </source>
</evidence>
<dbReference type="EMBL" id="FVGW01000002">
    <property type="protein sequence ID" value="SKL85150.1"/>
    <property type="molecule type" value="Genomic_DNA"/>
</dbReference>
<reference evidence="1 2" key="1">
    <citation type="submission" date="2016-11" db="EMBL/GenBank/DDBJ databases">
        <authorList>
            <consortium name="Pathogen Informatics"/>
        </authorList>
    </citation>
    <scope>NUCLEOTIDE SEQUENCE [LARGE SCALE GENOMIC DNA]</scope>
    <source>
        <strain evidence="1 2">911</strain>
    </source>
</reference>
<gene>
    <name evidence="1" type="ORF">SAMEA2259716_01848</name>
</gene>
<dbReference type="RefSeq" id="WP_079626605.1">
    <property type="nucleotide sequence ID" value="NZ_FVGW01000002.1"/>
</dbReference>
<sequence>MTAPAKADGLLQIVVWPVYIGLGGEDGREPLHPDYRRGQISWQPTLNGPIEGSAIVYAPAGRYPFFTYWMQPEGGAPVGMSQPAHPLVFDIRTVVDIRPIKNGDLFVSNEIQHAGI</sequence>
<name>A0A1T8KRT6_9MYCO</name>